<accession>A0A2S1GMB6</accession>
<organism evidence="1 2">
    <name type="scientific">Erwinia phage Cronus</name>
    <dbReference type="NCBI Taxonomy" id="2163633"/>
    <lineage>
        <taxon>Viruses</taxon>
        <taxon>Duplodnaviria</taxon>
        <taxon>Heunggongvirae</taxon>
        <taxon>Uroviricota</taxon>
        <taxon>Caudoviricetes</taxon>
        <taxon>Pantevenvirales</taxon>
        <taxon>Straboviridae</taxon>
        <taxon>Tevenvirinae</taxon>
        <taxon>Risoevirus</taxon>
        <taxon>Risoevirus cronus</taxon>
        <taxon>Roskildevirus cronus</taxon>
    </lineage>
</organism>
<dbReference type="GeneID" id="65112667"/>
<dbReference type="KEGG" id="vg:65112667"/>
<protein>
    <submittedName>
        <fullName evidence="1">Uncharacterized protein</fullName>
    </submittedName>
</protein>
<sequence>MSKYMNYSKAHYEAAEKVYGDGSKMTRAASLYITQSTLPGERRILDELELMYPNVIEISKEFK</sequence>
<reference evidence="1" key="1">
    <citation type="submission" date="2018-03" db="EMBL/GenBank/DDBJ databases">
        <title>Phage therapy in agriculture - a green tech approach to combat plant pathogenic bacteria.</title>
        <authorList>
            <person name="Carstens A.B."/>
            <person name="Djurhuus A.M."/>
            <person name="Hansen L.H."/>
        </authorList>
    </citation>
    <scope>NUCLEOTIDE SEQUENCE [LARGE SCALE GENOMIC DNA]</scope>
</reference>
<dbReference type="EMBL" id="MH059636">
    <property type="protein sequence ID" value="AWD90525.1"/>
    <property type="molecule type" value="Genomic_DNA"/>
</dbReference>
<evidence type="ECO:0000313" key="2">
    <source>
        <dbReference type="Proteomes" id="UP000246316"/>
    </source>
</evidence>
<name>A0A2S1GMB6_9CAUD</name>
<proteinExistence type="predicted"/>
<evidence type="ECO:0000313" key="1">
    <source>
        <dbReference type="EMBL" id="AWD90525.1"/>
    </source>
</evidence>
<keyword evidence="2" id="KW-1185">Reference proteome</keyword>
<dbReference type="RefSeq" id="YP_010095033.1">
    <property type="nucleotide sequence ID" value="NC_055743.1"/>
</dbReference>
<dbReference type="Proteomes" id="UP000246316">
    <property type="component" value="Segment"/>
</dbReference>